<gene>
    <name evidence="3" type="ORF">H7F49_01555</name>
</gene>
<proteinExistence type="predicted"/>
<dbReference type="Proteomes" id="UP000520156">
    <property type="component" value="Unassembled WGS sequence"/>
</dbReference>
<dbReference type="Pfam" id="PF01796">
    <property type="entry name" value="OB_ChsH2_C"/>
    <property type="match status" value="1"/>
</dbReference>
<dbReference type="Pfam" id="PF12172">
    <property type="entry name" value="zf-ChsH2"/>
    <property type="match status" value="1"/>
</dbReference>
<dbReference type="EMBL" id="JACLAU010000001">
    <property type="protein sequence ID" value="MBC2650387.1"/>
    <property type="molecule type" value="Genomic_DNA"/>
</dbReference>
<dbReference type="InterPro" id="IPR012340">
    <property type="entry name" value="NA-bd_OB-fold"/>
</dbReference>
<dbReference type="InterPro" id="IPR052513">
    <property type="entry name" value="Thioester_dehydratase-like"/>
</dbReference>
<dbReference type="AlphaFoldDB" id="A0A7X1F4S0"/>
<reference evidence="3 4" key="1">
    <citation type="submission" date="2020-08" db="EMBL/GenBank/DDBJ databases">
        <title>The genome sequence of Novosphingobium flavum 4Y4.</title>
        <authorList>
            <person name="Liu Y."/>
        </authorList>
    </citation>
    <scope>NUCLEOTIDE SEQUENCE [LARGE SCALE GENOMIC DNA]</scope>
    <source>
        <strain evidence="3 4">4Y4</strain>
    </source>
</reference>
<feature type="domain" description="ChsH2 C-terminal OB-fold" evidence="1">
    <location>
        <begin position="58"/>
        <end position="120"/>
    </location>
</feature>
<protein>
    <submittedName>
        <fullName evidence="3">OB-fold domain-containing protein</fullName>
    </submittedName>
</protein>
<dbReference type="InterPro" id="IPR002878">
    <property type="entry name" value="ChsH2_C"/>
</dbReference>
<sequence length="134" mass="15371">MTWQRSRIRLDDDNRAFWTGGREGRLLIHRCNDCHGFIHPPREVCRHCQSENVAPHVVSGAGRIDTYTVNHQKWAPDMEVPFVIARVALDDAPGVYLTTNIVGCPVDAVDIDDRVRVVFEEQDGIWYPLFEKVD</sequence>
<comment type="caution">
    <text evidence="3">The sequence shown here is derived from an EMBL/GenBank/DDBJ whole genome shotgun (WGS) entry which is preliminary data.</text>
</comment>
<feature type="domain" description="ChsH2 rubredoxin-like zinc ribbon" evidence="2">
    <location>
        <begin position="18"/>
        <end position="53"/>
    </location>
</feature>
<dbReference type="SUPFAM" id="SSF50249">
    <property type="entry name" value="Nucleic acid-binding proteins"/>
    <property type="match status" value="1"/>
</dbReference>
<name>A0A7X1F4S0_9SPHN</name>
<keyword evidence="4" id="KW-1185">Reference proteome</keyword>
<accession>A0A7X1F4S0</accession>
<organism evidence="3 4">
    <name type="scientific">Novosphingobium aerophilum</name>
    <dbReference type="NCBI Taxonomy" id="2839843"/>
    <lineage>
        <taxon>Bacteria</taxon>
        <taxon>Pseudomonadati</taxon>
        <taxon>Pseudomonadota</taxon>
        <taxon>Alphaproteobacteria</taxon>
        <taxon>Sphingomonadales</taxon>
        <taxon>Sphingomonadaceae</taxon>
        <taxon>Novosphingobium</taxon>
    </lineage>
</organism>
<dbReference type="Gene3D" id="6.10.30.10">
    <property type="match status" value="1"/>
</dbReference>
<evidence type="ECO:0000259" key="1">
    <source>
        <dbReference type="Pfam" id="PF01796"/>
    </source>
</evidence>
<evidence type="ECO:0000313" key="3">
    <source>
        <dbReference type="EMBL" id="MBC2650387.1"/>
    </source>
</evidence>
<evidence type="ECO:0000313" key="4">
    <source>
        <dbReference type="Proteomes" id="UP000520156"/>
    </source>
</evidence>
<dbReference type="PANTHER" id="PTHR34075">
    <property type="entry name" value="BLR3430 PROTEIN"/>
    <property type="match status" value="1"/>
</dbReference>
<dbReference type="PANTHER" id="PTHR34075:SF5">
    <property type="entry name" value="BLR3430 PROTEIN"/>
    <property type="match status" value="1"/>
</dbReference>
<evidence type="ECO:0000259" key="2">
    <source>
        <dbReference type="Pfam" id="PF12172"/>
    </source>
</evidence>
<dbReference type="InterPro" id="IPR022002">
    <property type="entry name" value="ChsH2_Znr"/>
</dbReference>
<dbReference type="RefSeq" id="WP_185681787.1">
    <property type="nucleotide sequence ID" value="NZ_JACLAU010000001.1"/>
</dbReference>